<proteinExistence type="inferred from homology"/>
<organism evidence="5 6">
    <name type="scientific">Sarcoptes scabiei</name>
    <name type="common">Itch mite</name>
    <name type="synonym">Acarus scabiei</name>
    <dbReference type="NCBI Taxonomy" id="52283"/>
    <lineage>
        <taxon>Eukaryota</taxon>
        <taxon>Metazoa</taxon>
        <taxon>Ecdysozoa</taxon>
        <taxon>Arthropoda</taxon>
        <taxon>Chelicerata</taxon>
        <taxon>Arachnida</taxon>
        <taxon>Acari</taxon>
        <taxon>Acariformes</taxon>
        <taxon>Sarcoptiformes</taxon>
        <taxon>Astigmata</taxon>
        <taxon>Psoroptidia</taxon>
        <taxon>Sarcoptoidea</taxon>
        <taxon>Sarcoptidae</taxon>
        <taxon>Sarcoptinae</taxon>
        <taxon>Sarcoptes</taxon>
    </lineage>
</organism>
<protein>
    <submittedName>
        <fullName evidence="5">Sestrin-3-like protein</fullName>
    </submittedName>
</protein>
<comment type="caution">
    <text evidence="5">The sequence shown here is derived from an EMBL/GenBank/DDBJ whole genome shotgun (WGS) entry which is preliminary data.</text>
</comment>
<comment type="subcellular location">
    <subcellularLocation>
        <location evidence="1">Cytoplasm</location>
    </subcellularLocation>
</comment>
<evidence type="ECO:0000313" key="6">
    <source>
        <dbReference type="Proteomes" id="UP000616769"/>
    </source>
</evidence>
<dbReference type="InterPro" id="IPR029032">
    <property type="entry name" value="AhpD-like"/>
</dbReference>
<gene>
    <name evidence="5" type="ORF">QR98_0014620</name>
</gene>
<evidence type="ECO:0000256" key="1">
    <source>
        <dbReference type="ARBA" id="ARBA00004496"/>
    </source>
</evidence>
<dbReference type="InterPro" id="IPR006730">
    <property type="entry name" value="Sestrin"/>
</dbReference>
<evidence type="ECO:0000313" key="5">
    <source>
        <dbReference type="EMBL" id="KPM03033.1"/>
    </source>
</evidence>
<dbReference type="GO" id="GO:1990253">
    <property type="term" value="P:cellular response to leucine starvation"/>
    <property type="evidence" value="ECO:0007669"/>
    <property type="project" value="TreeGrafter"/>
</dbReference>
<keyword evidence="3" id="KW-0963">Cytoplasm</keyword>
<dbReference type="EMBL" id="JXLN01003806">
    <property type="protein sequence ID" value="KPM03033.1"/>
    <property type="molecule type" value="Genomic_DNA"/>
</dbReference>
<dbReference type="GO" id="GO:0016239">
    <property type="term" value="P:positive regulation of macroautophagy"/>
    <property type="evidence" value="ECO:0007669"/>
    <property type="project" value="TreeGrafter"/>
</dbReference>
<evidence type="ECO:0000256" key="4">
    <source>
        <dbReference type="SAM" id="MobiDB-lite"/>
    </source>
</evidence>
<dbReference type="GO" id="GO:1904262">
    <property type="term" value="P:negative regulation of TORC1 signaling"/>
    <property type="evidence" value="ECO:0007669"/>
    <property type="project" value="UniProtKB-ARBA"/>
</dbReference>
<dbReference type="GO" id="GO:0070728">
    <property type="term" value="F:L-leucine binding"/>
    <property type="evidence" value="ECO:0007669"/>
    <property type="project" value="TreeGrafter"/>
</dbReference>
<reference evidence="5 6" key="1">
    <citation type="journal article" date="2015" name="Parasit. Vectors">
        <title>Draft genome of the scabies mite.</title>
        <authorList>
            <person name="Rider S.D.Jr."/>
            <person name="Morgan M.S."/>
            <person name="Arlian L.G."/>
        </authorList>
    </citation>
    <scope>NUCLEOTIDE SEQUENCE [LARGE SCALE GENOMIC DNA]</scope>
    <source>
        <strain evidence="5">Arlian Lab</strain>
    </source>
</reference>
<dbReference type="OrthoDB" id="337464at2759"/>
<dbReference type="Pfam" id="PF04636">
    <property type="entry name" value="PA26"/>
    <property type="match status" value="1"/>
</dbReference>
<dbReference type="Proteomes" id="UP000616769">
    <property type="component" value="Unassembled WGS sequence"/>
</dbReference>
<evidence type="ECO:0000256" key="3">
    <source>
        <dbReference type="ARBA" id="ARBA00022490"/>
    </source>
</evidence>
<dbReference type="PANTHER" id="PTHR12474">
    <property type="entry name" value="P53 REGULATED PA26 NUCLEAR PROTEIN SESTRIN"/>
    <property type="match status" value="1"/>
</dbReference>
<evidence type="ECO:0000256" key="2">
    <source>
        <dbReference type="ARBA" id="ARBA00008350"/>
    </source>
</evidence>
<name>A0A131ZWG4_SARSC</name>
<dbReference type="GO" id="GO:1901031">
    <property type="term" value="P:regulation of response to reactive oxygen species"/>
    <property type="evidence" value="ECO:0007669"/>
    <property type="project" value="InterPro"/>
</dbReference>
<dbReference type="PANTHER" id="PTHR12474:SF0">
    <property type="entry name" value="SESTRIN HOMOLOG"/>
    <property type="match status" value="1"/>
</dbReference>
<sequence>MYRHHQQKEDFLEKTFTDYLGCHPTYMIPLIRAHNFIMRDVGPINANTRYYIAILASSRHRCTFLVNFLKKQFLTYGGDAEWLKGVHFAPKKMQSLNSINKILAHQPWLLNKNHITNLTKSDASSWALPELTHAIVILAHFHSMCSLSFGCKFGFELPEVLEDDADYEEVEIEEIRFDGDDRKRITKVVKRSPASSLIVERCRQLIQEDANLAKVMTAFTTITKRRHEKYLARASEYDFLVFFKLILLKFSSFAQDERREQSQNENNSKSTNQSMPATPIINTQCMDLIGEFKINTWSEDEWKKNNYDVFIDDQEFCYVDFAKRTQLSEISTYRIQDYQWDDQGYSLSNYLYPDIAGFLDEKFKVGYNLTYYTLGPKTNVDTSPFRRAVWNYIQSIYGIRHDDYNYREVNILLERNLKSYIKYLGCFPENSMKRDFRSVMKGFRSSEKVHVIIMIAEARLQAELLYALRTLMNFMKQGI</sequence>
<comment type="similarity">
    <text evidence="2">Belongs to the sestrin family.</text>
</comment>
<dbReference type="SUPFAM" id="SSF69118">
    <property type="entry name" value="AhpD-like"/>
    <property type="match status" value="1"/>
</dbReference>
<dbReference type="VEuPathDB" id="VectorBase:SSCA005943"/>
<accession>A0A131ZWG4</accession>
<dbReference type="GO" id="GO:0016684">
    <property type="term" value="F:oxidoreductase activity, acting on peroxide as acceptor"/>
    <property type="evidence" value="ECO:0007669"/>
    <property type="project" value="TreeGrafter"/>
</dbReference>
<dbReference type="GO" id="GO:0005634">
    <property type="term" value="C:nucleus"/>
    <property type="evidence" value="ECO:0007669"/>
    <property type="project" value="InterPro"/>
</dbReference>
<dbReference type="GO" id="GO:0071233">
    <property type="term" value="P:cellular response to L-leucine"/>
    <property type="evidence" value="ECO:0007669"/>
    <property type="project" value="TreeGrafter"/>
</dbReference>
<feature type="compositionally biased region" description="Polar residues" evidence="4">
    <location>
        <begin position="263"/>
        <end position="277"/>
    </location>
</feature>
<dbReference type="GO" id="GO:0005737">
    <property type="term" value="C:cytoplasm"/>
    <property type="evidence" value="ECO:0007669"/>
    <property type="project" value="UniProtKB-SubCell"/>
</dbReference>
<dbReference type="AlphaFoldDB" id="A0A131ZWG4"/>
<feature type="region of interest" description="Disordered" evidence="4">
    <location>
        <begin position="258"/>
        <end position="277"/>
    </location>
</feature>